<feature type="transmembrane region" description="Helical" evidence="9">
    <location>
        <begin position="279"/>
        <end position="301"/>
    </location>
</feature>
<feature type="transmembrane region" description="Helical" evidence="9">
    <location>
        <begin position="340"/>
        <end position="362"/>
    </location>
</feature>
<feature type="transmembrane region" description="Helical" evidence="9">
    <location>
        <begin position="185"/>
        <end position="208"/>
    </location>
</feature>
<feature type="transmembrane region" description="Helical" evidence="9">
    <location>
        <begin position="112"/>
        <end position="133"/>
    </location>
</feature>
<feature type="transmembrane region" description="Helical" evidence="9">
    <location>
        <begin position="78"/>
        <end position="100"/>
    </location>
</feature>
<gene>
    <name evidence="10" type="primary">brnQ</name>
    <name evidence="10" type="ORF">DB43_GJ00040</name>
</gene>
<evidence type="ECO:0000256" key="2">
    <source>
        <dbReference type="ARBA" id="ARBA00008540"/>
    </source>
</evidence>
<dbReference type="PANTHER" id="PTHR30588:SF0">
    <property type="entry name" value="BRANCHED-CHAIN AMINO ACID PERMEASE BRNQ"/>
    <property type="match status" value="1"/>
</dbReference>
<dbReference type="GO" id="GO:0005886">
    <property type="term" value="C:plasma membrane"/>
    <property type="evidence" value="ECO:0007669"/>
    <property type="project" value="UniProtKB-SubCell"/>
</dbReference>
<dbReference type="Proteomes" id="UP000031307">
    <property type="component" value="Unassembled WGS sequence"/>
</dbReference>
<protein>
    <submittedName>
        <fullName evidence="10">Branched-chain amino acid transport system carrier protein</fullName>
    </submittedName>
</protein>
<keyword evidence="6" id="KW-0029">Amino-acid transport</keyword>
<comment type="similarity">
    <text evidence="2">Belongs to the branched chain amino acid transporter family.</text>
</comment>
<evidence type="ECO:0000256" key="7">
    <source>
        <dbReference type="ARBA" id="ARBA00022989"/>
    </source>
</evidence>
<keyword evidence="7 9" id="KW-1133">Transmembrane helix</keyword>
<dbReference type="GO" id="GO:0015818">
    <property type="term" value="P:isoleucine transport"/>
    <property type="evidence" value="ECO:0007669"/>
    <property type="project" value="TreeGrafter"/>
</dbReference>
<dbReference type="AlphaFoldDB" id="A0A0C1E848"/>
<evidence type="ECO:0000313" key="11">
    <source>
        <dbReference type="Proteomes" id="UP000031307"/>
    </source>
</evidence>
<feature type="transmembrane region" description="Helical" evidence="9">
    <location>
        <begin position="374"/>
        <end position="389"/>
    </location>
</feature>
<dbReference type="GO" id="GO:0015188">
    <property type="term" value="F:L-isoleucine transmembrane transporter activity"/>
    <property type="evidence" value="ECO:0007669"/>
    <property type="project" value="TreeGrafter"/>
</dbReference>
<evidence type="ECO:0000256" key="9">
    <source>
        <dbReference type="SAM" id="Phobius"/>
    </source>
</evidence>
<comment type="subcellular location">
    <subcellularLocation>
        <location evidence="1">Cell membrane</location>
        <topology evidence="1">Multi-pass membrane protein</topology>
    </subcellularLocation>
</comment>
<feature type="transmembrane region" description="Helical" evidence="9">
    <location>
        <begin position="313"/>
        <end position="334"/>
    </location>
</feature>
<dbReference type="InterPro" id="IPR004685">
    <property type="entry name" value="Brnchd-chn_aa_trnsp_Livcs"/>
</dbReference>
<evidence type="ECO:0000313" key="10">
    <source>
        <dbReference type="EMBL" id="KIA77387.1"/>
    </source>
</evidence>
<evidence type="ECO:0000256" key="6">
    <source>
        <dbReference type="ARBA" id="ARBA00022970"/>
    </source>
</evidence>
<organism evidence="10 11">
    <name type="scientific">Parachlamydia acanthamoebae</name>
    <dbReference type="NCBI Taxonomy" id="83552"/>
    <lineage>
        <taxon>Bacteria</taxon>
        <taxon>Pseudomonadati</taxon>
        <taxon>Chlamydiota</taxon>
        <taxon>Chlamydiia</taxon>
        <taxon>Parachlamydiales</taxon>
        <taxon>Parachlamydiaceae</taxon>
        <taxon>Parachlamydia</taxon>
    </lineage>
</organism>
<feature type="transmembrane region" description="Helical" evidence="9">
    <location>
        <begin position="12"/>
        <end position="36"/>
    </location>
</feature>
<evidence type="ECO:0000256" key="1">
    <source>
        <dbReference type="ARBA" id="ARBA00004651"/>
    </source>
</evidence>
<feature type="transmembrane region" description="Helical" evidence="9">
    <location>
        <begin position="228"/>
        <end position="250"/>
    </location>
</feature>
<evidence type="ECO:0000256" key="3">
    <source>
        <dbReference type="ARBA" id="ARBA00022448"/>
    </source>
</evidence>
<evidence type="ECO:0000256" key="8">
    <source>
        <dbReference type="ARBA" id="ARBA00023136"/>
    </source>
</evidence>
<dbReference type="PANTHER" id="PTHR30588">
    <property type="entry name" value="BRANCHED-CHAIN AMINO ACID TRANSPORT SYSTEM 2 CARRIER PROTEIN"/>
    <property type="match status" value="1"/>
</dbReference>
<keyword evidence="3" id="KW-0813">Transport</keyword>
<feature type="transmembrane region" description="Helical" evidence="9">
    <location>
        <begin position="42"/>
        <end position="66"/>
    </location>
</feature>
<name>A0A0C1E848_9BACT</name>
<sequence length="390" mass="42767">MPMNSSSRSSLAIGLAMFSMFFGAGNIVFPLLVGIQSESQNIYASIGLLISAIGVPLLGLIAMAMFEGNYKEFFGRMGNTPGFIMTALILGLIGPFGALPRCIALSHSTIKMYLPLISLWQFSLLSCLIIFWLSWRPSALVTILGYILTPFLLFSVLVIIGFGFVNSPSAPISSLSWHKAFSNGFIQGYQTLDLLGAFFFSSTIILSLKESVKSEIPQNFKPLMTLTLKASFICAILLGLVSWGFSWVAAFNSQSLQNVPKDELLRVVATQTLGQHASIFTIAAVLLACLTTEIALATAFSEFIHQDLSGKKISYEWSLVITLVIAFFVSLWHFEGIIHFLAPILFFCYPMMITLSIVNILYKLYHFKPVKTPLAIVLILSLAGFLFSGA</sequence>
<reference evidence="10 11" key="1">
    <citation type="journal article" date="2014" name="Mol. Biol. Evol.">
        <title>Massive expansion of Ubiquitination-related gene families within the Chlamydiae.</title>
        <authorList>
            <person name="Domman D."/>
            <person name="Collingro A."/>
            <person name="Lagkouvardos I."/>
            <person name="Gehre L."/>
            <person name="Weinmaier T."/>
            <person name="Rattei T."/>
            <person name="Subtil A."/>
            <person name="Horn M."/>
        </authorList>
    </citation>
    <scope>NUCLEOTIDE SEQUENCE [LARGE SCALE GENOMIC DNA]</scope>
    <source>
        <strain evidence="10 11">OEW1</strain>
    </source>
</reference>
<keyword evidence="5 9" id="KW-0812">Transmembrane</keyword>
<keyword evidence="4" id="KW-1003">Cell membrane</keyword>
<keyword evidence="8 9" id="KW-0472">Membrane</keyword>
<feature type="transmembrane region" description="Helical" evidence="9">
    <location>
        <begin position="140"/>
        <end position="165"/>
    </location>
</feature>
<dbReference type="PATRIC" id="fig|83552.4.peg.1448"/>
<dbReference type="GO" id="GO:0015190">
    <property type="term" value="F:L-leucine transmembrane transporter activity"/>
    <property type="evidence" value="ECO:0007669"/>
    <property type="project" value="TreeGrafter"/>
</dbReference>
<dbReference type="EMBL" id="JSAM01000079">
    <property type="protein sequence ID" value="KIA77387.1"/>
    <property type="molecule type" value="Genomic_DNA"/>
</dbReference>
<dbReference type="GO" id="GO:0005304">
    <property type="term" value="F:L-valine transmembrane transporter activity"/>
    <property type="evidence" value="ECO:0007669"/>
    <property type="project" value="TreeGrafter"/>
</dbReference>
<accession>A0A0C1E848</accession>
<proteinExistence type="inferred from homology"/>
<dbReference type="Pfam" id="PF05525">
    <property type="entry name" value="Branch_AA_trans"/>
    <property type="match status" value="1"/>
</dbReference>
<comment type="caution">
    <text evidence="10">The sequence shown here is derived from an EMBL/GenBank/DDBJ whole genome shotgun (WGS) entry which is preliminary data.</text>
</comment>
<evidence type="ECO:0000256" key="4">
    <source>
        <dbReference type="ARBA" id="ARBA00022475"/>
    </source>
</evidence>
<dbReference type="GO" id="GO:0015820">
    <property type="term" value="P:L-leucine transport"/>
    <property type="evidence" value="ECO:0007669"/>
    <property type="project" value="TreeGrafter"/>
</dbReference>
<evidence type="ECO:0000256" key="5">
    <source>
        <dbReference type="ARBA" id="ARBA00022692"/>
    </source>
</evidence>